<organism evidence="7 8">
    <name type="scientific">Candidatus Accumulibacter adjunctus</name>
    <dbReference type="NCBI Taxonomy" id="1454001"/>
    <lineage>
        <taxon>Bacteria</taxon>
        <taxon>Pseudomonadati</taxon>
        <taxon>Pseudomonadota</taxon>
        <taxon>Betaproteobacteria</taxon>
        <taxon>Candidatus Accumulibacter</taxon>
    </lineage>
</organism>
<evidence type="ECO:0000313" key="7">
    <source>
        <dbReference type="EMBL" id="EXI69035.1"/>
    </source>
</evidence>
<dbReference type="PANTHER" id="PTHR36449">
    <property type="entry name" value="ACETYLTRANSFERASE-RELATED"/>
    <property type="match status" value="1"/>
</dbReference>
<keyword evidence="1" id="KW-0678">Repressor</keyword>
<dbReference type="GO" id="GO:0016747">
    <property type="term" value="F:acyltransferase activity, transferring groups other than amino-acyl groups"/>
    <property type="evidence" value="ECO:0007669"/>
    <property type="project" value="InterPro"/>
</dbReference>
<proteinExistence type="predicted"/>
<keyword evidence="4" id="KW-0012">Acyltransferase</keyword>
<gene>
    <name evidence="7" type="ORF">AW08_00861</name>
</gene>
<accession>A0A011NWR4</accession>
<dbReference type="InterPro" id="IPR016181">
    <property type="entry name" value="Acyl_CoA_acyltransferase"/>
</dbReference>
<dbReference type="EMBL" id="JFAX01000003">
    <property type="protein sequence ID" value="EXI69035.1"/>
    <property type="molecule type" value="Genomic_DNA"/>
</dbReference>
<name>A0A011NWR4_9PROT</name>
<keyword evidence="2" id="KW-1277">Toxin-antitoxin system</keyword>
<comment type="caution">
    <text evidence="7">The sequence shown here is derived from an EMBL/GenBank/DDBJ whole genome shotgun (WGS) entry which is preliminary data.</text>
</comment>
<dbReference type="AlphaFoldDB" id="A0A011NWR4"/>
<keyword evidence="3" id="KW-0808">Transferase</keyword>
<evidence type="ECO:0000256" key="5">
    <source>
        <dbReference type="ARBA" id="ARBA00049880"/>
    </source>
</evidence>
<dbReference type="Gene3D" id="3.40.630.30">
    <property type="match status" value="1"/>
</dbReference>
<dbReference type="Pfam" id="PF13508">
    <property type="entry name" value="Acetyltransf_7"/>
    <property type="match status" value="1"/>
</dbReference>
<evidence type="ECO:0000259" key="6">
    <source>
        <dbReference type="Pfam" id="PF13508"/>
    </source>
</evidence>
<comment type="catalytic activity">
    <reaction evidence="5">
        <text>glycyl-tRNA(Gly) + acetyl-CoA = N-acetylglycyl-tRNA(Gly) + CoA + H(+)</text>
        <dbReference type="Rhea" id="RHEA:81867"/>
        <dbReference type="Rhea" id="RHEA-COMP:9683"/>
        <dbReference type="Rhea" id="RHEA-COMP:19766"/>
        <dbReference type="ChEBI" id="CHEBI:15378"/>
        <dbReference type="ChEBI" id="CHEBI:57287"/>
        <dbReference type="ChEBI" id="CHEBI:57288"/>
        <dbReference type="ChEBI" id="CHEBI:78522"/>
        <dbReference type="ChEBI" id="CHEBI:232036"/>
    </reaction>
</comment>
<evidence type="ECO:0000313" key="8">
    <source>
        <dbReference type="Proteomes" id="UP000020218"/>
    </source>
</evidence>
<dbReference type="PATRIC" id="fig|1454001.3.peg.808"/>
<dbReference type="PANTHER" id="PTHR36449:SF1">
    <property type="entry name" value="ACETYLTRANSFERASE"/>
    <property type="match status" value="1"/>
</dbReference>
<keyword evidence="8" id="KW-1185">Reference proteome</keyword>
<sequence>MNNQLTGASRTFVVVDEENRVLAFYAMAAGAVSQQWATSSVRRNMPDPVPVMVLGRLAVDRRTQGLKLGAAMLQDAVSRAIAVSQNTGVRALLVHALHEHAKQFYEHYGFQESPQHPMTLMLRLNTVKA</sequence>
<evidence type="ECO:0000256" key="4">
    <source>
        <dbReference type="ARBA" id="ARBA00023315"/>
    </source>
</evidence>
<dbReference type="InterPro" id="IPR000182">
    <property type="entry name" value="GNAT_dom"/>
</dbReference>
<evidence type="ECO:0000256" key="3">
    <source>
        <dbReference type="ARBA" id="ARBA00022679"/>
    </source>
</evidence>
<dbReference type="STRING" id="1454001.AW08_00861"/>
<feature type="domain" description="N-acetyltransferase" evidence="6">
    <location>
        <begin position="10"/>
        <end position="112"/>
    </location>
</feature>
<dbReference type="SUPFAM" id="SSF55729">
    <property type="entry name" value="Acyl-CoA N-acyltransferases (Nat)"/>
    <property type="match status" value="1"/>
</dbReference>
<dbReference type="Proteomes" id="UP000020218">
    <property type="component" value="Unassembled WGS sequence"/>
</dbReference>
<reference evidence="7" key="1">
    <citation type="submission" date="2014-02" db="EMBL/GenBank/DDBJ databases">
        <title>Expanding our view of genomic diversity in Candidatus Accumulibacter clades.</title>
        <authorList>
            <person name="Skennerton C.T."/>
            <person name="Barr J.J."/>
            <person name="Slater F.R."/>
            <person name="Bond P.L."/>
            <person name="Tyson G.W."/>
        </authorList>
    </citation>
    <scope>NUCLEOTIDE SEQUENCE [LARGE SCALE GENOMIC DNA]</scope>
</reference>
<evidence type="ECO:0000256" key="2">
    <source>
        <dbReference type="ARBA" id="ARBA00022649"/>
    </source>
</evidence>
<protein>
    <submittedName>
        <fullName evidence="7">Acetyltransferase</fullName>
    </submittedName>
</protein>
<evidence type="ECO:0000256" key="1">
    <source>
        <dbReference type="ARBA" id="ARBA00022491"/>
    </source>
</evidence>